<dbReference type="RefSeq" id="WP_084197736.1">
    <property type="nucleotide sequence ID" value="NZ_BMYL01000006.1"/>
</dbReference>
<dbReference type="Gene3D" id="3.30.70.1290">
    <property type="entry name" value="Transposase IS200-like"/>
    <property type="match status" value="1"/>
</dbReference>
<dbReference type="InterPro" id="IPR002686">
    <property type="entry name" value="Transposase_17"/>
</dbReference>
<protein>
    <submittedName>
        <fullName evidence="2">Addiction module toxin RelE</fullName>
    </submittedName>
</protein>
<dbReference type="SUPFAM" id="SSF143422">
    <property type="entry name" value="Transposase IS200-like"/>
    <property type="match status" value="1"/>
</dbReference>
<gene>
    <name evidence="2" type="ORF">C0029_17690</name>
</gene>
<dbReference type="InterPro" id="IPR036515">
    <property type="entry name" value="Transposase_17_sf"/>
</dbReference>
<sequence>MARPLRIEFPGALYHVTSRGDRKQSIFEDDRDRHIFLNTLGDAADTYQWQVFAYCLMGNHYHLLVRTPNANLSRGMRHLNGVFTQATNRRHERVGHVFQGRYKSILVDGQAYLLEVARYILLNPVRAGLIAHPARWSWSSYQATFGTTPAPHWLHQEALLGRFEGNNSAFEQFVLRGIERPIWDKLNQQIYLGDDAFIAQVQRCAPHHEAGVPKVQCRPPAPTIPKVERNTSGRNDAIRKAHASGAYTYRQLAARFGLHPSTIGYIVTRKTSPNHTNKT</sequence>
<dbReference type="GO" id="GO:0006313">
    <property type="term" value="P:DNA transposition"/>
    <property type="evidence" value="ECO:0007669"/>
    <property type="project" value="InterPro"/>
</dbReference>
<keyword evidence="3" id="KW-1185">Reference proteome</keyword>
<dbReference type="AlphaFoldDB" id="A0AAP8MC16"/>
<feature type="domain" description="Transposase IS200-like" evidence="1">
    <location>
        <begin position="9"/>
        <end position="123"/>
    </location>
</feature>
<organism evidence="2 3">
    <name type="scientific">Halioglobus japonicus</name>
    <dbReference type="NCBI Taxonomy" id="930805"/>
    <lineage>
        <taxon>Bacteria</taxon>
        <taxon>Pseudomonadati</taxon>
        <taxon>Pseudomonadota</taxon>
        <taxon>Gammaproteobacteria</taxon>
        <taxon>Cellvibrionales</taxon>
        <taxon>Halieaceae</taxon>
        <taxon>Halioglobus</taxon>
    </lineage>
</organism>
<dbReference type="SMART" id="SM01321">
    <property type="entry name" value="Y1_Tnp"/>
    <property type="match status" value="1"/>
</dbReference>
<dbReference type="GO" id="GO:0003677">
    <property type="term" value="F:DNA binding"/>
    <property type="evidence" value="ECO:0007669"/>
    <property type="project" value="InterPro"/>
</dbReference>
<dbReference type="PANTHER" id="PTHR34322">
    <property type="entry name" value="TRANSPOSASE, Y1_TNP DOMAIN-CONTAINING"/>
    <property type="match status" value="1"/>
</dbReference>
<accession>A0AAP8MC16</accession>
<proteinExistence type="predicted"/>
<reference evidence="2 3" key="1">
    <citation type="submission" date="2018-01" db="EMBL/GenBank/DDBJ databases">
        <title>The draft genome sequence of Halioglobus japonicus S1-36.</title>
        <authorList>
            <person name="Du Z.-J."/>
            <person name="Shi M.-J."/>
        </authorList>
    </citation>
    <scope>NUCLEOTIDE SEQUENCE [LARGE SCALE GENOMIC DNA]</scope>
    <source>
        <strain evidence="2 3">S1-36</strain>
    </source>
</reference>
<evidence type="ECO:0000313" key="3">
    <source>
        <dbReference type="Proteomes" id="UP000235162"/>
    </source>
</evidence>
<dbReference type="Pfam" id="PF01797">
    <property type="entry name" value="Y1_Tnp"/>
    <property type="match status" value="1"/>
</dbReference>
<name>A0AAP8MC16_9GAMM</name>
<dbReference type="KEGG" id="hja:BST95_00625"/>
<dbReference type="GO" id="GO:0004803">
    <property type="term" value="F:transposase activity"/>
    <property type="evidence" value="ECO:0007669"/>
    <property type="project" value="InterPro"/>
</dbReference>
<comment type="caution">
    <text evidence="2">The sequence shown here is derived from an EMBL/GenBank/DDBJ whole genome shotgun (WGS) entry which is preliminary data.</text>
</comment>
<evidence type="ECO:0000313" key="2">
    <source>
        <dbReference type="EMBL" id="PLW84832.1"/>
    </source>
</evidence>
<dbReference type="EMBL" id="PKUR01000005">
    <property type="protein sequence ID" value="PLW84832.1"/>
    <property type="molecule type" value="Genomic_DNA"/>
</dbReference>
<evidence type="ECO:0000259" key="1">
    <source>
        <dbReference type="SMART" id="SM01321"/>
    </source>
</evidence>
<dbReference type="PANTHER" id="PTHR34322:SF2">
    <property type="entry name" value="TRANSPOSASE IS200-LIKE DOMAIN-CONTAINING PROTEIN"/>
    <property type="match status" value="1"/>
</dbReference>
<dbReference type="Proteomes" id="UP000235162">
    <property type="component" value="Unassembled WGS sequence"/>
</dbReference>
<dbReference type="NCBIfam" id="NF047646">
    <property type="entry name" value="REP_Tyr_transpos"/>
    <property type="match status" value="1"/>
</dbReference>